<protein>
    <submittedName>
        <fullName evidence="1">Gluconate 2-dehydrogenase subunit 3</fullName>
    </submittedName>
</protein>
<dbReference type="STRING" id="134849.SAMN05443668_106150"/>
<dbReference type="Gene3D" id="2.60.40.10">
    <property type="entry name" value="Immunoglobulins"/>
    <property type="match status" value="1"/>
</dbReference>
<sequence>MADVVPTRDDQYVLNHCTRFLARDVGVPSEPFHFPVIDAHWDGQSYQFNDVTFVYDARADPARSVGVLGTFAELYAPVPLREVAFLGEPTGLWAVTIRVPKGQTHVYRYTVDGTLRTDPINPQRELRDNGAEWSRFFTDGCAIPILFERWEWQLLERLINTLLPFQVAENRRFLAETYNRLDRSARDGQFPFAYRLDEAIGTVNFIDKLLARREAHNLSSYRVCLRQIDRILRDRHPDQEPSELGRQVYVDLYDELAANAVAGWDHSAYADPSYFLLLLRRHAMTGAFAHPKHGGNAGAAGWAYLSERFPFDWANAVEAPLGRNTDYRG</sequence>
<dbReference type="EMBL" id="FRCS01000006">
    <property type="protein sequence ID" value="SHN38855.1"/>
    <property type="molecule type" value="Genomic_DNA"/>
</dbReference>
<evidence type="ECO:0000313" key="2">
    <source>
        <dbReference type="Proteomes" id="UP000184440"/>
    </source>
</evidence>
<evidence type="ECO:0000313" key="1">
    <source>
        <dbReference type="EMBL" id="SHN38855.1"/>
    </source>
</evidence>
<proteinExistence type="predicted"/>
<dbReference type="AlphaFoldDB" id="A0A1M7R2A8"/>
<reference evidence="1 2" key="1">
    <citation type="submission" date="2016-11" db="EMBL/GenBank/DDBJ databases">
        <authorList>
            <person name="Jaros S."/>
            <person name="Januszkiewicz K."/>
            <person name="Wedrychowicz H."/>
        </authorList>
    </citation>
    <scope>NUCLEOTIDE SEQUENCE [LARGE SCALE GENOMIC DNA]</scope>
    <source>
        <strain evidence="1 2">DSM 46144</strain>
    </source>
</reference>
<accession>A0A1M7R2A8</accession>
<name>A0A1M7R2A8_9ACTN</name>
<dbReference type="Proteomes" id="UP000184440">
    <property type="component" value="Unassembled WGS sequence"/>
</dbReference>
<gene>
    <name evidence="1" type="ORF">SAMN05443668_106150</name>
</gene>
<keyword evidence="2" id="KW-1185">Reference proteome</keyword>
<dbReference type="InterPro" id="IPR014756">
    <property type="entry name" value="Ig_E-set"/>
</dbReference>
<dbReference type="SUPFAM" id="SSF81296">
    <property type="entry name" value="E set domains"/>
    <property type="match status" value="1"/>
</dbReference>
<dbReference type="GO" id="GO:0005975">
    <property type="term" value="P:carbohydrate metabolic process"/>
    <property type="evidence" value="ECO:0007669"/>
    <property type="project" value="UniProtKB-ARBA"/>
</dbReference>
<organism evidence="1 2">
    <name type="scientific">Cryptosporangium aurantiacum</name>
    <dbReference type="NCBI Taxonomy" id="134849"/>
    <lineage>
        <taxon>Bacteria</taxon>
        <taxon>Bacillati</taxon>
        <taxon>Actinomycetota</taxon>
        <taxon>Actinomycetes</taxon>
        <taxon>Cryptosporangiales</taxon>
        <taxon>Cryptosporangiaceae</taxon>
        <taxon>Cryptosporangium</taxon>
    </lineage>
</organism>
<dbReference type="InterPro" id="IPR013783">
    <property type="entry name" value="Ig-like_fold"/>
</dbReference>
<dbReference type="Pfam" id="PF13618">
    <property type="entry name" value="Gluconate_2-dh3"/>
    <property type="match status" value="1"/>
</dbReference>
<dbReference type="OrthoDB" id="8400810at2"/>
<dbReference type="InterPro" id="IPR027056">
    <property type="entry name" value="Gluconate_2DH_su3"/>
</dbReference>